<reference evidence="9" key="1">
    <citation type="submission" date="2021-03" db="EMBL/GenBank/DDBJ databases">
        <authorList>
            <person name="Bekaert M."/>
        </authorList>
    </citation>
    <scope>NUCLEOTIDE SEQUENCE</scope>
</reference>
<comment type="caution">
    <text evidence="9">The sequence shown here is derived from an EMBL/GenBank/DDBJ whole genome shotgun (WGS) entry which is preliminary data.</text>
</comment>
<gene>
    <name evidence="9" type="ORF">MEDL_42322</name>
</gene>
<organism evidence="9 10">
    <name type="scientific">Mytilus edulis</name>
    <name type="common">Blue mussel</name>
    <dbReference type="NCBI Taxonomy" id="6550"/>
    <lineage>
        <taxon>Eukaryota</taxon>
        <taxon>Metazoa</taxon>
        <taxon>Spiralia</taxon>
        <taxon>Lophotrochozoa</taxon>
        <taxon>Mollusca</taxon>
        <taxon>Bivalvia</taxon>
        <taxon>Autobranchia</taxon>
        <taxon>Pteriomorphia</taxon>
        <taxon>Mytilida</taxon>
        <taxon>Mytiloidea</taxon>
        <taxon>Mytilidae</taxon>
        <taxon>Mytilinae</taxon>
        <taxon>Mytilus</taxon>
    </lineage>
</organism>
<keyword evidence="6 9" id="KW-0489">Methyltransferase</keyword>
<evidence type="ECO:0000256" key="2">
    <source>
        <dbReference type="ARBA" id="ARBA00004496"/>
    </source>
</evidence>
<dbReference type="PROSITE" id="PS51585">
    <property type="entry name" value="SAM_MT_TPMT"/>
    <property type="match status" value="1"/>
</dbReference>
<dbReference type="GO" id="GO:0008119">
    <property type="term" value="F:thiopurine S-methyltransferase activity"/>
    <property type="evidence" value="ECO:0007669"/>
    <property type="project" value="UniProtKB-EC"/>
</dbReference>
<dbReference type="AlphaFoldDB" id="A0A8S3TD83"/>
<dbReference type="EC" id="2.1.1.67" evidence="4"/>
<name>A0A8S3TD83_MYTED</name>
<dbReference type="PANTHER" id="PTHR10259:SF11">
    <property type="entry name" value="THIOPURINE S-METHYLTRANSFERASE"/>
    <property type="match status" value="1"/>
</dbReference>
<comment type="similarity">
    <text evidence="3">Belongs to the class I-like SAM-binding methyltransferase superfamily. TPMT family.</text>
</comment>
<keyword evidence="7 9" id="KW-0808">Transferase</keyword>
<dbReference type="InterPro" id="IPR025835">
    <property type="entry name" value="Thiopurine_S-MeTrfase"/>
</dbReference>
<evidence type="ECO:0000256" key="5">
    <source>
        <dbReference type="ARBA" id="ARBA00022490"/>
    </source>
</evidence>
<proteinExistence type="inferred from homology"/>
<dbReference type="EMBL" id="CAJPWZ010002026">
    <property type="protein sequence ID" value="CAG2229431.1"/>
    <property type="molecule type" value="Genomic_DNA"/>
</dbReference>
<evidence type="ECO:0000313" key="9">
    <source>
        <dbReference type="EMBL" id="CAG2229431.1"/>
    </source>
</evidence>
<keyword evidence="10" id="KW-1185">Reference proteome</keyword>
<keyword evidence="8" id="KW-0949">S-adenosyl-L-methionine</keyword>
<evidence type="ECO:0000256" key="6">
    <source>
        <dbReference type="ARBA" id="ARBA00022603"/>
    </source>
</evidence>
<dbReference type="GO" id="GO:0005737">
    <property type="term" value="C:cytoplasm"/>
    <property type="evidence" value="ECO:0007669"/>
    <property type="project" value="UniProtKB-SubCell"/>
</dbReference>
<protein>
    <recommendedName>
        <fullName evidence="4">thiopurine S-methyltransferase</fullName>
        <ecNumber evidence="4">2.1.1.67</ecNumber>
    </recommendedName>
</protein>
<comment type="catalytic activity">
    <reaction evidence="1">
        <text>S-adenosyl-L-methionine + a thiopurine = S-adenosyl-L-homocysteine + a thiopurine S-methylether.</text>
        <dbReference type="EC" id="2.1.1.67"/>
    </reaction>
</comment>
<dbReference type="SUPFAM" id="SSF53335">
    <property type="entry name" value="S-adenosyl-L-methionine-dependent methyltransferases"/>
    <property type="match status" value="1"/>
</dbReference>
<dbReference type="EMBL" id="CAJPWZ010002026">
    <property type="protein sequence ID" value="CAG2229429.1"/>
    <property type="molecule type" value="Genomic_DNA"/>
</dbReference>
<evidence type="ECO:0000256" key="8">
    <source>
        <dbReference type="ARBA" id="ARBA00022691"/>
    </source>
</evidence>
<comment type="subcellular location">
    <subcellularLocation>
        <location evidence="2">Cytoplasm</location>
    </subcellularLocation>
</comment>
<evidence type="ECO:0000256" key="1">
    <source>
        <dbReference type="ARBA" id="ARBA00000903"/>
    </source>
</evidence>
<dbReference type="GO" id="GO:0032259">
    <property type="term" value="P:methylation"/>
    <property type="evidence" value="ECO:0007669"/>
    <property type="project" value="UniProtKB-KW"/>
</dbReference>
<evidence type="ECO:0000256" key="7">
    <source>
        <dbReference type="ARBA" id="ARBA00022679"/>
    </source>
</evidence>
<dbReference type="FunFam" id="3.40.50.150:FF:000101">
    <property type="entry name" value="Thiopurine S-methyltransferase"/>
    <property type="match status" value="1"/>
</dbReference>
<evidence type="ECO:0000256" key="4">
    <source>
        <dbReference type="ARBA" id="ARBA00011905"/>
    </source>
</evidence>
<accession>A0A8S3TD83</accession>
<dbReference type="HAMAP" id="MF_00812">
    <property type="entry name" value="Thiopur_methtran"/>
    <property type="match status" value="1"/>
</dbReference>
<keyword evidence="5" id="KW-0963">Cytoplasm</keyword>
<dbReference type="Gene3D" id="3.40.50.150">
    <property type="entry name" value="Vaccinia Virus protein VP39"/>
    <property type="match status" value="1"/>
</dbReference>
<dbReference type="PANTHER" id="PTHR10259">
    <property type="entry name" value="THIOPURINE S-METHYLTRANSFERASE"/>
    <property type="match status" value="1"/>
</dbReference>
<sequence>MNLLRFSSFKKLLTLKFAQSLPVLQQTQIKAYHWQDKTENQKTSDASNKFTELDPEGWNERWKNRNIGFHKDHINVMLEKHVKRLVNKRENIKIFIPLCGKSLDMKWLADQGHTIVGVDCAEVAFKEFFEEHSLEHTVEPVENLSGKVYTSKDKKIMLYCCDFYKFSRDTAGQFNGIWDRGSLVAINRQDRQKYSTLMKSLMAPDCQYLVDTYDYNEELWPDTYDYNEELWPGPPHYVSAEQIQSLYGDTCDIEDVDTVDHMEEKHKKWGLDYINERLHVITLKK</sequence>
<dbReference type="OrthoDB" id="276151at2759"/>
<evidence type="ECO:0000256" key="3">
    <source>
        <dbReference type="ARBA" id="ARBA00008145"/>
    </source>
</evidence>
<dbReference type="InterPro" id="IPR008854">
    <property type="entry name" value="TPMT"/>
</dbReference>
<dbReference type="Pfam" id="PF05724">
    <property type="entry name" value="TPMT"/>
    <property type="match status" value="1"/>
</dbReference>
<dbReference type="Proteomes" id="UP000683360">
    <property type="component" value="Unassembled WGS sequence"/>
</dbReference>
<dbReference type="InterPro" id="IPR029063">
    <property type="entry name" value="SAM-dependent_MTases_sf"/>
</dbReference>
<evidence type="ECO:0000313" key="10">
    <source>
        <dbReference type="Proteomes" id="UP000683360"/>
    </source>
</evidence>